<reference evidence="4" key="2">
    <citation type="submission" date="2021-08" db="EMBL/GenBank/DDBJ databases">
        <authorList>
            <person name="Gostincar C."/>
            <person name="Sun X."/>
            <person name="Song Z."/>
            <person name="Gunde-Cimerman N."/>
        </authorList>
    </citation>
    <scope>NUCLEOTIDE SEQUENCE</scope>
    <source>
        <strain evidence="4">EXF-8016</strain>
    </source>
</reference>
<dbReference type="EMBL" id="JAHFYH010000111">
    <property type="protein sequence ID" value="KAH0212682.1"/>
    <property type="molecule type" value="Genomic_DNA"/>
</dbReference>
<evidence type="ECO:0000313" key="4">
    <source>
        <dbReference type="EMBL" id="KAH0212682.1"/>
    </source>
</evidence>
<protein>
    <recommendedName>
        <fullName evidence="3">C2H2-type domain-containing protein</fullName>
    </recommendedName>
</protein>
<feature type="region of interest" description="Disordered" evidence="2">
    <location>
        <begin position="1"/>
        <end position="53"/>
    </location>
</feature>
<dbReference type="AlphaFoldDB" id="A0A9P8K4J5"/>
<comment type="caution">
    <text evidence="4">The sequence shown here is derived from an EMBL/GenBank/DDBJ whole genome shotgun (WGS) entry which is preliminary data.</text>
</comment>
<sequence length="585" mass="66106">MDESQVSQVSSGAAQNDDRNTHSGSHDEQQQHLNPMFGGADANQNMFDQDPTLDDFSNAPFDYASLSSLYIPSSELTTDFVSAIPSMDTFEPSYDLLGTAEGKGLEVPHGWSNEYMDVAPLASSLASREIRKSGKSWSQLLADQRKTSHSSGLPRRRSRYRLNRMDSSSTTQSIPIPESSSTERYDPLQRYQNSPPEDDYVSMAAVEQALQSSEFDIMNPHHVSQPAEVHYPGRGRRSRPGSIASVESAASSPSVRSSNSAASSISARSRSARRRPQRTRKPKTQSDKAHIFKCTFCCDTFYKRYDWSRHERSLHLNLEVWLCCPQGGSVFSEATGRNHCAYCQVLDPTLEHLDSHDHSNCVRSSRRQFNRKDHLVQHLRLFHRLQTMPLIDDWKTQGPNITSRCGFCSRRMTNWDERIEHLSGHFRAGRTMKDWRGDHEFEPEIAAKVTNAIPPYLIGDETETLVPFSSTSHVVRDHVAQISSRLTAMPSEPSEPTSPLPLTPEMEVLSTQTNNLTLNEMVIFHLGRYGRQQLSLGITPTDEMFQNEARRLLYDSEDPWNQSLVDNPEWLAAFRLLHGWTNTGA</sequence>
<evidence type="ECO:0000256" key="1">
    <source>
        <dbReference type="PROSITE-ProRule" id="PRU00042"/>
    </source>
</evidence>
<feature type="compositionally biased region" description="Low complexity" evidence="2">
    <location>
        <begin position="1"/>
        <end position="11"/>
    </location>
</feature>
<evidence type="ECO:0000313" key="5">
    <source>
        <dbReference type="Proteomes" id="UP000767238"/>
    </source>
</evidence>
<reference evidence="4" key="1">
    <citation type="journal article" date="2021" name="J Fungi (Basel)">
        <title>Virulence traits and population genomics of the black yeast Aureobasidium melanogenum.</title>
        <authorList>
            <person name="Cernosa A."/>
            <person name="Sun X."/>
            <person name="Gostincar C."/>
            <person name="Fang C."/>
            <person name="Gunde-Cimerman N."/>
            <person name="Song Z."/>
        </authorList>
    </citation>
    <scope>NUCLEOTIDE SEQUENCE</scope>
    <source>
        <strain evidence="4">EXF-8016</strain>
    </source>
</reference>
<dbReference type="Proteomes" id="UP000767238">
    <property type="component" value="Unassembled WGS sequence"/>
</dbReference>
<organism evidence="4 5">
    <name type="scientific">Aureobasidium melanogenum</name>
    <name type="common">Aureobasidium pullulans var. melanogenum</name>
    <dbReference type="NCBI Taxonomy" id="46634"/>
    <lineage>
        <taxon>Eukaryota</taxon>
        <taxon>Fungi</taxon>
        <taxon>Dikarya</taxon>
        <taxon>Ascomycota</taxon>
        <taxon>Pezizomycotina</taxon>
        <taxon>Dothideomycetes</taxon>
        <taxon>Dothideomycetidae</taxon>
        <taxon>Dothideales</taxon>
        <taxon>Saccotheciaceae</taxon>
        <taxon>Aureobasidium</taxon>
    </lineage>
</organism>
<feature type="domain" description="C2H2-type" evidence="3">
    <location>
        <begin position="292"/>
        <end position="320"/>
    </location>
</feature>
<evidence type="ECO:0000256" key="2">
    <source>
        <dbReference type="SAM" id="MobiDB-lite"/>
    </source>
</evidence>
<dbReference type="PROSITE" id="PS50157">
    <property type="entry name" value="ZINC_FINGER_C2H2_2"/>
    <property type="match status" value="1"/>
</dbReference>
<dbReference type="OrthoDB" id="5399138at2759"/>
<dbReference type="PROSITE" id="PS00028">
    <property type="entry name" value="ZINC_FINGER_C2H2_1"/>
    <property type="match status" value="1"/>
</dbReference>
<keyword evidence="1" id="KW-0863">Zinc-finger</keyword>
<proteinExistence type="predicted"/>
<dbReference type="GO" id="GO:0008270">
    <property type="term" value="F:zinc ion binding"/>
    <property type="evidence" value="ECO:0007669"/>
    <property type="project" value="UniProtKB-KW"/>
</dbReference>
<feature type="compositionally biased region" description="Polar residues" evidence="2">
    <location>
        <begin position="165"/>
        <end position="180"/>
    </location>
</feature>
<keyword evidence="1" id="KW-0862">Zinc</keyword>
<name>A0A9P8K4J5_AURME</name>
<feature type="region of interest" description="Disordered" evidence="2">
    <location>
        <begin position="225"/>
        <end position="286"/>
    </location>
</feature>
<feature type="compositionally biased region" description="Basic residues" evidence="2">
    <location>
        <begin position="270"/>
        <end position="283"/>
    </location>
</feature>
<feature type="compositionally biased region" description="Basic and acidic residues" evidence="2">
    <location>
        <begin position="16"/>
        <end position="30"/>
    </location>
</feature>
<keyword evidence="1" id="KW-0479">Metal-binding</keyword>
<accession>A0A9P8K4J5</accession>
<gene>
    <name evidence="4" type="ORF">KCV03_g9240</name>
</gene>
<evidence type="ECO:0000259" key="3">
    <source>
        <dbReference type="PROSITE" id="PS50157"/>
    </source>
</evidence>
<dbReference type="SMART" id="SM00355">
    <property type="entry name" value="ZnF_C2H2"/>
    <property type="match status" value="2"/>
</dbReference>
<dbReference type="InterPro" id="IPR013087">
    <property type="entry name" value="Znf_C2H2_type"/>
</dbReference>
<feature type="non-terminal residue" evidence="4">
    <location>
        <position position="585"/>
    </location>
</feature>
<feature type="region of interest" description="Disordered" evidence="2">
    <location>
        <begin position="141"/>
        <end position="197"/>
    </location>
</feature>
<feature type="compositionally biased region" description="Low complexity" evidence="2">
    <location>
        <begin position="240"/>
        <end position="269"/>
    </location>
</feature>